<reference evidence="6 7" key="1">
    <citation type="journal article" date="2023" name="Elife">
        <title>Identification of key yeast species and microbe-microbe interactions impacting larval growth of Drosophila in the wild.</title>
        <authorList>
            <person name="Mure A."/>
            <person name="Sugiura Y."/>
            <person name="Maeda R."/>
            <person name="Honda K."/>
            <person name="Sakurai N."/>
            <person name="Takahashi Y."/>
            <person name="Watada M."/>
            <person name="Katoh T."/>
            <person name="Gotoh A."/>
            <person name="Gotoh Y."/>
            <person name="Taniguchi I."/>
            <person name="Nakamura K."/>
            <person name="Hayashi T."/>
            <person name="Katayama T."/>
            <person name="Uemura T."/>
            <person name="Hattori Y."/>
        </authorList>
    </citation>
    <scope>NUCLEOTIDE SEQUENCE [LARGE SCALE GENOMIC DNA]</scope>
    <source>
        <strain evidence="6 7">KH-74</strain>
    </source>
</reference>
<evidence type="ECO:0000259" key="5">
    <source>
        <dbReference type="Pfam" id="PF05726"/>
    </source>
</evidence>
<name>A0AAV5RVR6_MAUHU</name>
<feature type="binding site" evidence="2">
    <location>
        <position position="59"/>
    </location>
    <ligand>
        <name>Fe cation</name>
        <dbReference type="ChEBI" id="CHEBI:24875"/>
    </ligand>
</feature>
<evidence type="ECO:0000313" key="7">
    <source>
        <dbReference type="Proteomes" id="UP001377567"/>
    </source>
</evidence>
<dbReference type="CDD" id="cd02247">
    <property type="entry name" value="cupin_pirin_C"/>
    <property type="match status" value="1"/>
</dbReference>
<keyword evidence="7" id="KW-1185">Reference proteome</keyword>
<dbReference type="InterPro" id="IPR011051">
    <property type="entry name" value="RmlC_Cupin_sf"/>
</dbReference>
<comment type="caution">
    <text evidence="6">The sequence shown here is derived from an EMBL/GenBank/DDBJ whole genome shotgun (WGS) entry which is preliminary data.</text>
</comment>
<evidence type="ECO:0000256" key="3">
    <source>
        <dbReference type="RuleBase" id="RU003457"/>
    </source>
</evidence>
<keyword evidence="2" id="KW-0408">Iron</keyword>
<dbReference type="Pfam" id="PF05726">
    <property type="entry name" value="Pirin_C"/>
    <property type="match status" value="1"/>
</dbReference>
<dbReference type="Pfam" id="PF02678">
    <property type="entry name" value="Pirin"/>
    <property type="match status" value="1"/>
</dbReference>
<dbReference type="PANTHER" id="PTHR13903">
    <property type="entry name" value="PIRIN-RELATED"/>
    <property type="match status" value="1"/>
</dbReference>
<dbReference type="InterPro" id="IPR014710">
    <property type="entry name" value="RmlC-like_jellyroll"/>
</dbReference>
<feature type="binding site" evidence="2">
    <location>
        <position position="57"/>
    </location>
    <ligand>
        <name>Fe cation</name>
        <dbReference type="ChEBI" id="CHEBI:24875"/>
    </ligand>
</feature>
<sequence length="304" mass="34104">MMNTVRTIANYFLAIETKEGVGAVVRRSIGTARQRNFSPFLLLDHFTVSHPAGFPDHPHHGQETITYMQKGMLAHEDFTGSKGILYPGDLQFMTAGVGAMHAEMPVLMENGDPCVGLQLWVDLPENMKDIEPRYRDLKKAEVPIAHPNNHLWVKVISGASYGVESVKELAYTPVEYYQFNSDKKGTAFEQAVPSNFNVFLYVTKGAVKIGGKTYPQYSSIFFNVDGTEIRGEVDADGDTEFFIIGGLILDQPVLQYGPFVEINRDRLAKVFENYQHHTNGFERAAGWRSSIRNGITEKEVPNHK</sequence>
<feature type="domain" description="Pirin N-terminal" evidence="4">
    <location>
        <begin position="25"/>
        <end position="121"/>
    </location>
</feature>
<evidence type="ECO:0000259" key="4">
    <source>
        <dbReference type="Pfam" id="PF02678"/>
    </source>
</evidence>
<protein>
    <recommendedName>
        <fullName evidence="8">Pirin-like protein</fullName>
    </recommendedName>
</protein>
<dbReference type="GO" id="GO:0046872">
    <property type="term" value="F:metal ion binding"/>
    <property type="evidence" value="ECO:0007669"/>
    <property type="project" value="UniProtKB-KW"/>
</dbReference>
<dbReference type="Proteomes" id="UP001377567">
    <property type="component" value="Unassembled WGS sequence"/>
</dbReference>
<feature type="binding site" evidence="2">
    <location>
        <position position="103"/>
    </location>
    <ligand>
        <name>Fe cation</name>
        <dbReference type="ChEBI" id="CHEBI:24875"/>
    </ligand>
</feature>
<organism evidence="6 7">
    <name type="scientific">Maudiozyma humilis</name>
    <name type="common">Sour dough yeast</name>
    <name type="synonym">Kazachstania humilis</name>
    <dbReference type="NCBI Taxonomy" id="51915"/>
    <lineage>
        <taxon>Eukaryota</taxon>
        <taxon>Fungi</taxon>
        <taxon>Dikarya</taxon>
        <taxon>Ascomycota</taxon>
        <taxon>Saccharomycotina</taxon>
        <taxon>Saccharomycetes</taxon>
        <taxon>Saccharomycetales</taxon>
        <taxon>Saccharomycetaceae</taxon>
        <taxon>Maudiozyma</taxon>
    </lineage>
</organism>
<evidence type="ECO:0000256" key="1">
    <source>
        <dbReference type="ARBA" id="ARBA00008416"/>
    </source>
</evidence>
<dbReference type="InterPro" id="IPR003829">
    <property type="entry name" value="Pirin_N_dom"/>
</dbReference>
<dbReference type="PANTHER" id="PTHR13903:SF8">
    <property type="entry name" value="PIRIN"/>
    <property type="match status" value="1"/>
</dbReference>
<evidence type="ECO:0000313" key="6">
    <source>
        <dbReference type="EMBL" id="GMM55251.1"/>
    </source>
</evidence>
<comment type="similarity">
    <text evidence="1 3">Belongs to the pirin family.</text>
</comment>
<dbReference type="CDD" id="cd02909">
    <property type="entry name" value="cupin_pirin_N"/>
    <property type="match status" value="1"/>
</dbReference>
<feature type="domain" description="Pirin C-terminal" evidence="5">
    <location>
        <begin position="183"/>
        <end position="279"/>
    </location>
</feature>
<dbReference type="SUPFAM" id="SSF51182">
    <property type="entry name" value="RmlC-like cupins"/>
    <property type="match status" value="1"/>
</dbReference>
<dbReference type="Gene3D" id="2.60.120.10">
    <property type="entry name" value="Jelly Rolls"/>
    <property type="match status" value="2"/>
</dbReference>
<comment type="cofactor">
    <cofactor evidence="2">
        <name>Fe cation</name>
        <dbReference type="ChEBI" id="CHEBI:24875"/>
    </cofactor>
    <text evidence="2">Binds 1 Fe cation per subunit.</text>
</comment>
<keyword evidence="2" id="KW-0479">Metal-binding</keyword>
<evidence type="ECO:0000256" key="2">
    <source>
        <dbReference type="PIRSR" id="PIRSR006232-1"/>
    </source>
</evidence>
<gene>
    <name evidence="6" type="ORF">DAKH74_018670</name>
</gene>
<dbReference type="InterPro" id="IPR012093">
    <property type="entry name" value="Pirin"/>
</dbReference>
<dbReference type="EMBL" id="BTGD01000005">
    <property type="protein sequence ID" value="GMM55251.1"/>
    <property type="molecule type" value="Genomic_DNA"/>
</dbReference>
<evidence type="ECO:0008006" key="8">
    <source>
        <dbReference type="Google" id="ProtNLM"/>
    </source>
</evidence>
<dbReference type="AlphaFoldDB" id="A0AAV5RVR6"/>
<feature type="binding site" evidence="2">
    <location>
        <position position="101"/>
    </location>
    <ligand>
        <name>Fe cation</name>
        <dbReference type="ChEBI" id="CHEBI:24875"/>
    </ligand>
</feature>
<dbReference type="InterPro" id="IPR008778">
    <property type="entry name" value="Pirin_C_dom"/>
</dbReference>
<dbReference type="PIRSF" id="PIRSF006232">
    <property type="entry name" value="Pirin"/>
    <property type="match status" value="1"/>
</dbReference>
<accession>A0AAV5RVR6</accession>
<proteinExistence type="inferred from homology"/>